<dbReference type="RefSeq" id="WP_258811765.1">
    <property type="nucleotide sequence ID" value="NZ_JANUGU010000002.1"/>
</dbReference>
<name>A0ABT2CX22_9BURK</name>
<feature type="region of interest" description="Disordered" evidence="1">
    <location>
        <begin position="60"/>
        <end position="84"/>
    </location>
</feature>
<evidence type="ECO:0000256" key="1">
    <source>
        <dbReference type="SAM" id="MobiDB-lite"/>
    </source>
</evidence>
<feature type="compositionally biased region" description="Basic and acidic residues" evidence="1">
    <location>
        <begin position="75"/>
        <end position="84"/>
    </location>
</feature>
<comment type="caution">
    <text evidence="2">The sequence shown here is derived from an EMBL/GenBank/DDBJ whole genome shotgun (WGS) entry which is preliminary data.</text>
</comment>
<dbReference type="Pfam" id="PF13103">
    <property type="entry name" value="TonB_2"/>
    <property type="match status" value="1"/>
</dbReference>
<protein>
    <submittedName>
        <fullName evidence="2">TonB C-terminal domain-containing protein</fullName>
    </submittedName>
</protein>
<reference evidence="2 3" key="1">
    <citation type="submission" date="2022-08" db="EMBL/GenBank/DDBJ databases">
        <title>Reclassification of Massilia species as members of the genera Telluria, Duganella, Pseudoduganella, Mokoshia gen. nov. and Zemynaea gen. nov. using orthogonal and non-orthogonal genome-based approaches.</title>
        <authorList>
            <person name="Bowman J.P."/>
        </authorList>
    </citation>
    <scope>NUCLEOTIDE SEQUENCE [LARGE SCALE GENOMIC DNA]</scope>
    <source>
        <strain evidence="2 3">JCM 31606</strain>
    </source>
</reference>
<dbReference type="Proteomes" id="UP001204621">
    <property type="component" value="Unassembled WGS sequence"/>
</dbReference>
<feature type="region of interest" description="Disordered" evidence="1">
    <location>
        <begin position="109"/>
        <end position="128"/>
    </location>
</feature>
<dbReference type="EMBL" id="JANUGU010000002">
    <property type="protein sequence ID" value="MCS0658531.1"/>
    <property type="molecule type" value="Genomic_DNA"/>
</dbReference>
<evidence type="ECO:0000313" key="3">
    <source>
        <dbReference type="Proteomes" id="UP001204621"/>
    </source>
</evidence>
<evidence type="ECO:0000313" key="2">
    <source>
        <dbReference type="EMBL" id="MCS0658531.1"/>
    </source>
</evidence>
<dbReference type="SUPFAM" id="SSF74653">
    <property type="entry name" value="TolA/TonB C-terminal domain"/>
    <property type="match status" value="1"/>
</dbReference>
<dbReference type="Gene3D" id="3.30.1150.10">
    <property type="match status" value="1"/>
</dbReference>
<proteinExistence type="predicted"/>
<gene>
    <name evidence="2" type="ORF">NX778_10695</name>
</gene>
<sequence>MIAIAVSVLAHAALLAVRFVAPDAFRMAPADPGIEVILVNAKHAQAPSKADALAQANLDGGGMAEQGRSKSPLPDLRKTEDGDSLKAVQRRVAELEEVQRKLLTKSRSSAFNAAPVTEKDKPDPNRNGAELVETSKAIARAAAEIADRIEDQNRRPKKTFISPSTREVGYAIYYKQLQKRVEETGTLNFPQQAGKKLYGELVMTIPVFEDGTLYMKEGGPHIESSSRNPALDKAALAIVRRAAPFGKFPRNMRSAGRSDVWVVVTRFRFTHQQKVVAEGVKDVKHD</sequence>
<organism evidence="2 3">
    <name type="scientific">Massilia terrae</name>
    <dbReference type="NCBI Taxonomy" id="1811224"/>
    <lineage>
        <taxon>Bacteria</taxon>
        <taxon>Pseudomonadati</taxon>
        <taxon>Pseudomonadota</taxon>
        <taxon>Betaproteobacteria</taxon>
        <taxon>Burkholderiales</taxon>
        <taxon>Oxalobacteraceae</taxon>
        <taxon>Telluria group</taxon>
        <taxon>Massilia</taxon>
    </lineage>
</organism>
<accession>A0ABT2CX22</accession>
<keyword evidence="3" id="KW-1185">Reference proteome</keyword>